<dbReference type="AlphaFoldDB" id="A0A9X3J3J6"/>
<dbReference type="Proteomes" id="UP001150924">
    <property type="component" value="Unassembled WGS sequence"/>
</dbReference>
<dbReference type="InterPro" id="IPR015035">
    <property type="entry name" value="DUF1918"/>
</dbReference>
<evidence type="ECO:0000313" key="3">
    <source>
        <dbReference type="Proteomes" id="UP001150924"/>
    </source>
</evidence>
<gene>
    <name evidence="2" type="ORF">OV079_51695</name>
</gene>
<accession>A0A9X3J3J6</accession>
<reference evidence="2" key="1">
    <citation type="submission" date="2022-11" db="EMBL/GenBank/DDBJ databases">
        <title>Minimal conservation of predation-associated metabolite biosynthetic gene clusters underscores biosynthetic potential of Myxococcota including descriptions for ten novel species: Archangium lansinium sp. nov., Myxococcus landrumus sp. nov., Nannocystis bai.</title>
        <authorList>
            <person name="Ahearne A."/>
            <person name="Stevens C."/>
            <person name="Phillips K."/>
        </authorList>
    </citation>
    <scope>NUCLEOTIDE SEQUENCE</scope>
    <source>
        <strain evidence="2">Na p29</strain>
    </source>
</reference>
<dbReference type="Pfam" id="PF08940">
    <property type="entry name" value="DUF1918"/>
    <property type="match status" value="1"/>
</dbReference>
<dbReference type="SUPFAM" id="SSF50118">
    <property type="entry name" value="Cell growth inhibitor/plasmid maintenance toxic component"/>
    <property type="match status" value="1"/>
</dbReference>
<organism evidence="2 3">
    <name type="scientific">Nannocystis pusilla</name>
    <dbReference type="NCBI Taxonomy" id="889268"/>
    <lineage>
        <taxon>Bacteria</taxon>
        <taxon>Pseudomonadati</taxon>
        <taxon>Myxococcota</taxon>
        <taxon>Polyangia</taxon>
        <taxon>Nannocystales</taxon>
        <taxon>Nannocystaceae</taxon>
        <taxon>Nannocystis</taxon>
    </lineage>
</organism>
<evidence type="ECO:0000313" key="2">
    <source>
        <dbReference type="EMBL" id="MCY1013856.1"/>
    </source>
</evidence>
<dbReference type="RefSeq" id="WP_267778010.1">
    <property type="nucleotide sequence ID" value="NZ_JAPNKE010000002.1"/>
</dbReference>
<evidence type="ECO:0000259" key="1">
    <source>
        <dbReference type="Pfam" id="PF08940"/>
    </source>
</evidence>
<name>A0A9X3J3J6_9BACT</name>
<sequence>MRAQVGDRIHVHALNAEMIGEIVEVLGLEDAPAYRVKFPNGHEVVMTPTADTIIEPKQGE</sequence>
<feature type="domain" description="DUF1918" evidence="1">
    <location>
        <begin position="1"/>
        <end position="53"/>
    </location>
</feature>
<dbReference type="EMBL" id="JAPNKE010000002">
    <property type="protein sequence ID" value="MCY1013856.1"/>
    <property type="molecule type" value="Genomic_DNA"/>
</dbReference>
<comment type="caution">
    <text evidence="2">The sequence shown here is derived from an EMBL/GenBank/DDBJ whole genome shotgun (WGS) entry which is preliminary data.</text>
</comment>
<dbReference type="Gene3D" id="2.30.30.440">
    <property type="entry name" value="Domain of unknown function DUF1918"/>
    <property type="match status" value="1"/>
</dbReference>
<keyword evidence="3" id="KW-1185">Reference proteome</keyword>
<protein>
    <submittedName>
        <fullName evidence="2">DUF1918 domain-containing protein</fullName>
    </submittedName>
</protein>
<proteinExistence type="predicted"/>